<reference evidence="5 6" key="1">
    <citation type="submission" date="2016-11" db="EMBL/GenBank/DDBJ databases">
        <authorList>
            <person name="Jaros S."/>
            <person name="Januszkiewicz K."/>
            <person name="Wedrychowicz H."/>
        </authorList>
    </citation>
    <scope>NUCLEOTIDE SEQUENCE [LARGE SCALE GENOMIC DNA]</scope>
    <source>
        <strain evidence="5 6">DSM 8605</strain>
    </source>
</reference>
<keyword evidence="2" id="KW-0238">DNA-binding</keyword>
<dbReference type="Gene3D" id="1.10.10.10">
    <property type="entry name" value="Winged helix-like DNA-binding domain superfamily/Winged helix DNA-binding domain"/>
    <property type="match status" value="1"/>
</dbReference>
<dbReference type="GO" id="GO:0003677">
    <property type="term" value="F:DNA binding"/>
    <property type="evidence" value="ECO:0007669"/>
    <property type="project" value="UniProtKB-KW"/>
</dbReference>
<name>A0A1M5UQJ3_9CLOT</name>
<dbReference type="PANTHER" id="PTHR42756:SF1">
    <property type="entry name" value="TRANSCRIPTIONAL REPRESSOR OF EMRAB OPERON"/>
    <property type="match status" value="1"/>
</dbReference>
<evidence type="ECO:0000313" key="5">
    <source>
        <dbReference type="EMBL" id="SHH64933.1"/>
    </source>
</evidence>
<dbReference type="GO" id="GO:0003700">
    <property type="term" value="F:DNA-binding transcription factor activity"/>
    <property type="evidence" value="ECO:0007669"/>
    <property type="project" value="InterPro"/>
</dbReference>
<dbReference type="PROSITE" id="PS50995">
    <property type="entry name" value="HTH_MARR_2"/>
    <property type="match status" value="1"/>
</dbReference>
<keyword evidence="1" id="KW-0805">Transcription regulation</keyword>
<evidence type="ECO:0000256" key="3">
    <source>
        <dbReference type="ARBA" id="ARBA00023163"/>
    </source>
</evidence>
<keyword evidence="6" id="KW-1185">Reference proteome</keyword>
<dbReference type="SUPFAM" id="SSF46785">
    <property type="entry name" value="Winged helix' DNA-binding domain"/>
    <property type="match status" value="1"/>
</dbReference>
<dbReference type="InterPro" id="IPR000835">
    <property type="entry name" value="HTH_MarR-typ"/>
</dbReference>
<dbReference type="SMART" id="SM00347">
    <property type="entry name" value="HTH_MARR"/>
    <property type="match status" value="1"/>
</dbReference>
<evidence type="ECO:0000313" key="6">
    <source>
        <dbReference type="Proteomes" id="UP000184447"/>
    </source>
</evidence>
<dbReference type="Pfam" id="PF01047">
    <property type="entry name" value="MarR"/>
    <property type="match status" value="1"/>
</dbReference>
<dbReference type="EMBL" id="FQXM01000008">
    <property type="protein sequence ID" value="SHH64933.1"/>
    <property type="molecule type" value="Genomic_DNA"/>
</dbReference>
<keyword evidence="3" id="KW-0804">Transcription</keyword>
<gene>
    <name evidence="5" type="ORF">SAMN02745207_01869</name>
</gene>
<dbReference type="PROSITE" id="PS01117">
    <property type="entry name" value="HTH_MARR_1"/>
    <property type="match status" value="1"/>
</dbReference>
<dbReference type="InterPro" id="IPR023187">
    <property type="entry name" value="Tscrpt_reg_MarR-type_CS"/>
</dbReference>
<dbReference type="Proteomes" id="UP000184447">
    <property type="component" value="Unassembled WGS sequence"/>
</dbReference>
<evidence type="ECO:0000256" key="1">
    <source>
        <dbReference type="ARBA" id="ARBA00023015"/>
    </source>
</evidence>
<organism evidence="5 6">
    <name type="scientific">Clostridium grantii DSM 8605</name>
    <dbReference type="NCBI Taxonomy" id="1121316"/>
    <lineage>
        <taxon>Bacteria</taxon>
        <taxon>Bacillati</taxon>
        <taxon>Bacillota</taxon>
        <taxon>Clostridia</taxon>
        <taxon>Eubacteriales</taxon>
        <taxon>Clostridiaceae</taxon>
        <taxon>Clostridium</taxon>
    </lineage>
</organism>
<sequence>MDRDALEKFARSIYEFENIWHYNLSTEYSKESAPKGLLNRNRNRALFMIEQNERLIATDIAKFLEMKKGSVTSLVNDLEKKGFVYKEADEIDKRKVWICITKDGRRFTEIMNKAYGEVLLNIFGDIDSGELLKGAECMDIVIKIMEKARK</sequence>
<feature type="domain" description="HTH marR-type" evidence="4">
    <location>
        <begin position="1"/>
        <end position="146"/>
    </location>
</feature>
<dbReference type="PANTHER" id="PTHR42756">
    <property type="entry name" value="TRANSCRIPTIONAL REGULATOR, MARR"/>
    <property type="match status" value="1"/>
</dbReference>
<accession>A0A1M5UQJ3</accession>
<dbReference type="STRING" id="1121316.SAMN02745207_01869"/>
<dbReference type="RefSeq" id="WP_073338160.1">
    <property type="nucleotide sequence ID" value="NZ_FQXM01000008.1"/>
</dbReference>
<proteinExistence type="predicted"/>
<dbReference type="AlphaFoldDB" id="A0A1M5UQJ3"/>
<dbReference type="InterPro" id="IPR036388">
    <property type="entry name" value="WH-like_DNA-bd_sf"/>
</dbReference>
<evidence type="ECO:0000256" key="2">
    <source>
        <dbReference type="ARBA" id="ARBA00023125"/>
    </source>
</evidence>
<dbReference type="InterPro" id="IPR036390">
    <property type="entry name" value="WH_DNA-bd_sf"/>
</dbReference>
<evidence type="ECO:0000259" key="4">
    <source>
        <dbReference type="PROSITE" id="PS50995"/>
    </source>
</evidence>
<protein>
    <submittedName>
        <fullName evidence="5">Transcriptional regulator, MarR family</fullName>
    </submittedName>
</protein>